<reference evidence="2" key="1">
    <citation type="journal article" date="2010" name="Genome Res.">
        <title>Population genomic sequencing of Coccidioides fungi reveals recent hybridization and transposon control.</title>
        <authorList>
            <person name="Neafsey D.E."/>
            <person name="Barker B.M."/>
            <person name="Sharpton T.J."/>
            <person name="Stajich J.E."/>
            <person name="Park D.J."/>
            <person name="Whiston E."/>
            <person name="Hung C.-Y."/>
            <person name="McMahan C."/>
            <person name="White J."/>
            <person name="Sykes S."/>
            <person name="Heiman D."/>
            <person name="Young S."/>
            <person name="Zeng Q."/>
            <person name="Abouelleil A."/>
            <person name="Aftuck L."/>
            <person name="Bessette D."/>
            <person name="Brown A."/>
            <person name="FitzGerald M."/>
            <person name="Lui A."/>
            <person name="Macdonald J.P."/>
            <person name="Priest M."/>
            <person name="Orbach M.J."/>
            <person name="Galgiani J.N."/>
            <person name="Kirkland T.N."/>
            <person name="Cole G.T."/>
            <person name="Birren B.W."/>
            <person name="Henn M.R."/>
            <person name="Taylor J.W."/>
            <person name="Rounsley S.D."/>
        </authorList>
    </citation>
    <scope>NUCLEOTIDE SEQUENCE [LARGE SCALE GENOMIC DNA]</scope>
    <source>
        <strain evidence="2">RMSCC 3703</strain>
    </source>
</reference>
<dbReference type="Proteomes" id="UP000054559">
    <property type="component" value="Unassembled WGS sequence"/>
</dbReference>
<evidence type="ECO:0000313" key="1">
    <source>
        <dbReference type="EMBL" id="KMU72411.1"/>
    </source>
</evidence>
<protein>
    <submittedName>
        <fullName evidence="1">Uncharacterized protein</fullName>
    </submittedName>
</protein>
<evidence type="ECO:0000313" key="2">
    <source>
        <dbReference type="Proteomes" id="UP000054559"/>
    </source>
</evidence>
<sequence>MKSKSFLFYEPSQRVAQGEDLWKFPIGDDQEMITEIAARDLDVRRLHSAIYDTNLPSPVILWRVRPSYWACPWLVAGITKTDPSGTPQINFVVAGTYVLVVSPSPFGSKV</sequence>
<accession>A0A0J8QIW3</accession>
<name>A0A0J8QIW3_COCIT</name>
<proteinExistence type="predicted"/>
<organism evidence="1 2">
    <name type="scientific">Coccidioides immitis RMSCC 3703</name>
    <dbReference type="NCBI Taxonomy" id="454286"/>
    <lineage>
        <taxon>Eukaryota</taxon>
        <taxon>Fungi</taxon>
        <taxon>Dikarya</taxon>
        <taxon>Ascomycota</taxon>
        <taxon>Pezizomycotina</taxon>
        <taxon>Eurotiomycetes</taxon>
        <taxon>Eurotiomycetidae</taxon>
        <taxon>Onygenales</taxon>
        <taxon>Onygenaceae</taxon>
        <taxon>Coccidioides</taxon>
    </lineage>
</organism>
<dbReference type="AlphaFoldDB" id="A0A0J8QIW3"/>
<dbReference type="EMBL" id="DS268127">
    <property type="protein sequence ID" value="KMU72411.1"/>
    <property type="molecule type" value="Genomic_DNA"/>
</dbReference>
<gene>
    <name evidence="1" type="ORF">CISG_03059</name>
</gene>